<keyword evidence="3" id="KW-1185">Reference proteome</keyword>
<dbReference type="EMBL" id="JABKKJ010000015">
    <property type="protein sequence ID" value="NPE25693.1"/>
    <property type="molecule type" value="Genomic_DNA"/>
</dbReference>
<evidence type="ECO:0000313" key="2">
    <source>
        <dbReference type="EMBL" id="NPE25693.1"/>
    </source>
</evidence>
<gene>
    <name evidence="2" type="ORF">HPS54_09230</name>
</gene>
<sequence length="512" mass="57910">MKVRFFIVVAFLALVFSACDDTTDTIGNSLTDGMDRLNISTGIFPVQTASYKSGAVLSRNTVGYLGKIRDNETGSYVTGDFMAQFATLEDYSLLPYDSISSYVISTDEHGNEVKEVIADSCVIELFYDDFWGDSLATMKLTAYEMAKPMEEGVKYYSDFDPIKEGYIRSNTDNGIKVGKVYTLSDQTVDSDTRNDDSYMPSIKINLNKPYTDKDGKTYNNYGTYLMRKYYENPDNFRNSYNFIHNVCPGFYFKLDDGLGSMAYVNISRLSLFFRSRVWYTEKDETTKEEVKKVKDVVYSSSFLGTEEVLQTTNITNDNQTIDRLVADESCTYLKTPAGIFTEMTLPVDEIMKNHENDTINIAKVTLTRFNNNGYDNKYELSTPSKLLMIPLDSLETFFGKEKIADNRTSFVASESKLKNTYTFNNVSGMITYMAGLKKAHAGNSSDWISKHPNWNKVVLVPVTVTTNEMNDQIVKIVHDMSITSAKLVRGKGDGEDNPVQISVVYSKFNDKR</sequence>
<evidence type="ECO:0000256" key="1">
    <source>
        <dbReference type="SAM" id="SignalP"/>
    </source>
</evidence>
<dbReference type="Proteomes" id="UP000820977">
    <property type="component" value="Unassembled WGS sequence"/>
</dbReference>
<feature type="chain" id="PRO_5046364693" evidence="1">
    <location>
        <begin position="21"/>
        <end position="512"/>
    </location>
</feature>
<protein>
    <submittedName>
        <fullName evidence="2">DUF4270 domain-containing protein</fullName>
    </submittedName>
</protein>
<feature type="signal peptide" evidence="1">
    <location>
        <begin position="1"/>
        <end position="20"/>
    </location>
</feature>
<proteinExistence type="predicted"/>
<evidence type="ECO:0000313" key="3">
    <source>
        <dbReference type="Proteomes" id="UP000820977"/>
    </source>
</evidence>
<keyword evidence="1" id="KW-0732">Signal</keyword>
<dbReference type="PROSITE" id="PS51257">
    <property type="entry name" value="PROKAR_LIPOPROTEIN"/>
    <property type="match status" value="1"/>
</dbReference>
<name>A0ABX2B337_9BACT</name>
<comment type="caution">
    <text evidence="2">The sequence shown here is derived from an EMBL/GenBank/DDBJ whole genome shotgun (WGS) entry which is preliminary data.</text>
</comment>
<accession>A0ABX2B337</accession>
<reference evidence="2 3" key="1">
    <citation type="submission" date="2020-05" db="EMBL/GenBank/DDBJ databases">
        <title>Distinct polysaccharide utilization as determinants for interspecies competition between intestinal Prevotella spp.</title>
        <authorList>
            <person name="Galvez E.J.C."/>
            <person name="Iljazovic A."/>
            <person name="Strowig T."/>
        </authorList>
    </citation>
    <scope>NUCLEOTIDE SEQUENCE [LARGE SCALE GENOMIC DNA]</scope>
    <source>
        <strain evidence="2 3">PCHR</strain>
    </source>
</reference>
<dbReference type="InterPro" id="IPR025366">
    <property type="entry name" value="DUF4270"/>
</dbReference>
<dbReference type="RefSeq" id="WP_172345156.1">
    <property type="nucleotide sequence ID" value="NZ_CATJFF010000051.1"/>
</dbReference>
<organism evidence="2 3">
    <name type="scientific">Xylanibacter caecicola</name>
    <dbReference type="NCBI Taxonomy" id="2736294"/>
    <lineage>
        <taxon>Bacteria</taxon>
        <taxon>Pseudomonadati</taxon>
        <taxon>Bacteroidota</taxon>
        <taxon>Bacteroidia</taxon>
        <taxon>Bacteroidales</taxon>
        <taxon>Prevotellaceae</taxon>
        <taxon>Xylanibacter</taxon>
    </lineage>
</organism>
<dbReference type="Pfam" id="PF14092">
    <property type="entry name" value="DUF4270"/>
    <property type="match status" value="1"/>
</dbReference>